<feature type="transmembrane region" description="Helical" evidence="7">
    <location>
        <begin position="315"/>
        <end position="335"/>
    </location>
</feature>
<dbReference type="PANTHER" id="PTHR42865:SF7">
    <property type="entry name" value="PROTON_GLUTAMATE-ASPARTATE SYMPORTER"/>
    <property type="match status" value="1"/>
</dbReference>
<dbReference type="InterPro" id="IPR036458">
    <property type="entry name" value="Na:dicarbo_symporter_sf"/>
</dbReference>
<dbReference type="InterPro" id="IPR001991">
    <property type="entry name" value="Na-dicarboxylate_symporter"/>
</dbReference>
<proteinExistence type="predicted"/>
<evidence type="ECO:0000313" key="8">
    <source>
        <dbReference type="EMBL" id="ORC34697.1"/>
    </source>
</evidence>
<evidence type="ECO:0000256" key="2">
    <source>
        <dbReference type="ARBA" id="ARBA00022448"/>
    </source>
</evidence>
<comment type="subcellular location">
    <subcellularLocation>
        <location evidence="1">Cell membrane</location>
        <topology evidence="1">Multi-pass membrane protein</topology>
    </subcellularLocation>
</comment>
<feature type="transmembrane region" description="Helical" evidence="7">
    <location>
        <begin position="73"/>
        <end position="96"/>
    </location>
</feature>
<gene>
    <name evidence="8" type="ORF">B4O97_12195</name>
</gene>
<evidence type="ECO:0008006" key="10">
    <source>
        <dbReference type="Google" id="ProtNLM"/>
    </source>
</evidence>
<accession>A0A1Y1RWU7</accession>
<name>A0A1Y1RWU7_9SPIO</name>
<dbReference type="GO" id="GO:0005886">
    <property type="term" value="C:plasma membrane"/>
    <property type="evidence" value="ECO:0007669"/>
    <property type="project" value="UniProtKB-SubCell"/>
</dbReference>
<dbReference type="PANTHER" id="PTHR42865">
    <property type="entry name" value="PROTON/GLUTAMATE-ASPARTATE SYMPORTER"/>
    <property type="match status" value="1"/>
</dbReference>
<dbReference type="GO" id="GO:0015293">
    <property type="term" value="F:symporter activity"/>
    <property type="evidence" value="ECO:0007669"/>
    <property type="project" value="UniProtKB-KW"/>
</dbReference>
<organism evidence="8 9">
    <name type="scientific">Marispirochaeta aestuarii</name>
    <dbReference type="NCBI Taxonomy" id="1963862"/>
    <lineage>
        <taxon>Bacteria</taxon>
        <taxon>Pseudomonadati</taxon>
        <taxon>Spirochaetota</taxon>
        <taxon>Spirochaetia</taxon>
        <taxon>Spirochaetales</taxon>
        <taxon>Spirochaetaceae</taxon>
        <taxon>Marispirochaeta</taxon>
    </lineage>
</organism>
<feature type="transmembrane region" description="Helical" evidence="7">
    <location>
        <begin position="288"/>
        <end position="308"/>
    </location>
</feature>
<evidence type="ECO:0000256" key="1">
    <source>
        <dbReference type="ARBA" id="ARBA00004651"/>
    </source>
</evidence>
<dbReference type="AlphaFoldDB" id="A0A1Y1RWU7"/>
<sequence length="408" mass="44780">MKIWIKVLLGLVIGAFLGGYLPEDGAAEFFQYAAELVINIGYYVLFPLVFFSLAVGIFELRKENMTLRVLGRGVLYGLAATFLLVLIGTASVVLLAPDRIPIIIEQESPFSVPGVGEILKSIFPRNIFTVFTGAGSFLLPIYVFALFLGMNFTFDRSISRPVVQLFDAFSRILYHGNKFIVEILGLGMIALTANMVFTVNRIPQFELFGQLLLLLSINGVFILFGVFPLLLYFLGGRENPYKWLYGIITPLAAAAVSGDAYFTLMSLIHHGRENLGVSRRVGSALFPLYAMFGKAGSAMVTGIAFIVILKSYSSLGLTVSAVLWVMLFSFLVSFLTGPFPGSAVFIGLALLCSWYGRGIEEGYLILRPVLPLLISYGVVLDTATAAFAGLLAARHEDQHHEIFLKDYV</sequence>
<feature type="transmembrane region" description="Helical" evidence="7">
    <location>
        <begin position="243"/>
        <end position="268"/>
    </location>
</feature>
<evidence type="ECO:0000256" key="7">
    <source>
        <dbReference type="SAM" id="Phobius"/>
    </source>
</evidence>
<feature type="transmembrane region" description="Helical" evidence="7">
    <location>
        <begin position="211"/>
        <end position="234"/>
    </location>
</feature>
<evidence type="ECO:0000256" key="5">
    <source>
        <dbReference type="ARBA" id="ARBA00022989"/>
    </source>
</evidence>
<evidence type="ECO:0000313" key="9">
    <source>
        <dbReference type="Proteomes" id="UP000192343"/>
    </source>
</evidence>
<keyword evidence="3" id="KW-1003">Cell membrane</keyword>
<keyword evidence="9" id="KW-1185">Reference proteome</keyword>
<dbReference type="PRINTS" id="PR00173">
    <property type="entry name" value="EDTRNSPORT"/>
</dbReference>
<keyword evidence="2" id="KW-0813">Transport</keyword>
<keyword evidence="5 7" id="KW-1133">Transmembrane helix</keyword>
<dbReference type="OrthoDB" id="368112at2"/>
<feature type="transmembrane region" description="Helical" evidence="7">
    <location>
        <begin position="179"/>
        <end position="199"/>
    </location>
</feature>
<feature type="transmembrane region" description="Helical" evidence="7">
    <location>
        <begin position="369"/>
        <end position="393"/>
    </location>
</feature>
<reference evidence="8 9" key="1">
    <citation type="submission" date="2017-03" db="EMBL/GenBank/DDBJ databases">
        <title>Draft Genome sequence of Marispirochaeta sp. strain JC444.</title>
        <authorList>
            <person name="Shivani Y."/>
            <person name="Subhash Y."/>
            <person name="Sasikala C."/>
            <person name="Ramana C."/>
        </authorList>
    </citation>
    <scope>NUCLEOTIDE SEQUENCE [LARGE SCALE GENOMIC DNA]</scope>
    <source>
        <strain evidence="8 9">JC444</strain>
    </source>
</reference>
<comment type="caution">
    <text evidence="8">The sequence shown here is derived from an EMBL/GenBank/DDBJ whole genome shotgun (WGS) entry which is preliminary data.</text>
</comment>
<dbReference type="Gene3D" id="1.10.3860.10">
    <property type="entry name" value="Sodium:dicarboxylate symporter"/>
    <property type="match status" value="1"/>
</dbReference>
<feature type="transmembrane region" description="Helical" evidence="7">
    <location>
        <begin position="341"/>
        <end position="357"/>
    </location>
</feature>
<dbReference type="EMBL" id="MWQY01000012">
    <property type="protein sequence ID" value="ORC34697.1"/>
    <property type="molecule type" value="Genomic_DNA"/>
</dbReference>
<dbReference type="Proteomes" id="UP000192343">
    <property type="component" value="Unassembled WGS sequence"/>
</dbReference>
<protein>
    <recommendedName>
        <fullName evidence="10">Dicarboxylate/amino acid:cation symporter</fullName>
    </recommendedName>
</protein>
<dbReference type="RefSeq" id="WP_083051171.1">
    <property type="nucleotide sequence ID" value="NZ_MWQY01000012.1"/>
</dbReference>
<feature type="transmembrane region" description="Helical" evidence="7">
    <location>
        <begin position="127"/>
        <end position="150"/>
    </location>
</feature>
<feature type="transmembrane region" description="Helical" evidence="7">
    <location>
        <begin position="42"/>
        <end position="61"/>
    </location>
</feature>
<keyword evidence="4 7" id="KW-0812">Transmembrane</keyword>
<evidence type="ECO:0000256" key="3">
    <source>
        <dbReference type="ARBA" id="ARBA00022475"/>
    </source>
</evidence>
<dbReference type="SUPFAM" id="SSF118215">
    <property type="entry name" value="Proton glutamate symport protein"/>
    <property type="match status" value="1"/>
</dbReference>
<dbReference type="Pfam" id="PF00375">
    <property type="entry name" value="SDF"/>
    <property type="match status" value="1"/>
</dbReference>
<keyword evidence="6 7" id="KW-0472">Membrane</keyword>
<evidence type="ECO:0000256" key="6">
    <source>
        <dbReference type="ARBA" id="ARBA00023136"/>
    </source>
</evidence>
<evidence type="ECO:0000256" key="4">
    <source>
        <dbReference type="ARBA" id="ARBA00022692"/>
    </source>
</evidence>
<dbReference type="STRING" id="1963862.B4O97_12195"/>